<proteinExistence type="predicted"/>
<evidence type="ECO:0000313" key="2">
    <source>
        <dbReference type="Proteomes" id="UP001485459"/>
    </source>
</evidence>
<evidence type="ECO:0000313" key="1">
    <source>
        <dbReference type="EMBL" id="WZN39390.1"/>
    </source>
</evidence>
<accession>A0ABZ2YI39</accession>
<dbReference type="RefSeq" id="WP_341834379.1">
    <property type="nucleotide sequence ID" value="NZ_CP149822.1"/>
</dbReference>
<keyword evidence="2" id="KW-1185">Reference proteome</keyword>
<dbReference type="EMBL" id="CP149822">
    <property type="protein sequence ID" value="WZN39390.1"/>
    <property type="molecule type" value="Genomic_DNA"/>
</dbReference>
<reference evidence="2" key="1">
    <citation type="submission" date="2024-03" db="EMBL/GenBank/DDBJ databases">
        <title>Chitinophaga horti sp. nov., isolated from garden soil.</title>
        <authorList>
            <person name="Lee D.S."/>
            <person name="Han D.M."/>
            <person name="Baek J.H."/>
            <person name="Choi D.G."/>
            <person name="Jeon J.H."/>
            <person name="Jeon C.O."/>
        </authorList>
    </citation>
    <scope>NUCLEOTIDE SEQUENCE [LARGE SCALE GENOMIC DNA]</scope>
    <source>
        <strain evidence="2">GPA1</strain>
    </source>
</reference>
<organism evidence="1 2">
    <name type="scientific">Chitinophaga pollutisoli</name>
    <dbReference type="NCBI Taxonomy" id="3133966"/>
    <lineage>
        <taxon>Bacteria</taxon>
        <taxon>Pseudomonadati</taxon>
        <taxon>Bacteroidota</taxon>
        <taxon>Chitinophagia</taxon>
        <taxon>Chitinophagales</taxon>
        <taxon>Chitinophagaceae</taxon>
        <taxon>Chitinophaga</taxon>
    </lineage>
</organism>
<sequence>MQRDFSHLKRPLQPMPDYIAEALQREGLMKKYEARPAYQQNDYLSWITRAVREETRDKRLRQMLDELKKGGVYMRMAYNGQ</sequence>
<name>A0ABZ2YI39_9BACT</name>
<protein>
    <submittedName>
        <fullName evidence="1">YdeI/OmpD-associated family protein</fullName>
    </submittedName>
</protein>
<gene>
    <name evidence="1" type="ORF">WJU16_15405</name>
</gene>
<dbReference type="Proteomes" id="UP001485459">
    <property type="component" value="Chromosome"/>
</dbReference>
<dbReference type="Pfam" id="PF13376">
    <property type="entry name" value="OmdA"/>
    <property type="match status" value="1"/>
</dbReference>